<accession>X1P1N2</accession>
<dbReference type="InterPro" id="IPR013328">
    <property type="entry name" value="6PGD_dom2"/>
</dbReference>
<sequence length="64" mass="6798">MEEVIAFIGSVVEGVPTTAAALKLARELGVEMPITERIYRVLFEGLDPAQAMAELIGGSKSPHS</sequence>
<reference evidence="2" key="1">
    <citation type="journal article" date="2014" name="Front. Microbiol.">
        <title>High frequency of phylogenetically diverse reductive dehalogenase-homologous genes in deep subseafloor sedimentary metagenomes.</title>
        <authorList>
            <person name="Kawai M."/>
            <person name="Futagami T."/>
            <person name="Toyoda A."/>
            <person name="Takaki Y."/>
            <person name="Nishi S."/>
            <person name="Hori S."/>
            <person name="Arai W."/>
            <person name="Tsubouchi T."/>
            <person name="Morono Y."/>
            <person name="Uchiyama I."/>
            <person name="Ito T."/>
            <person name="Fujiyama A."/>
            <person name="Inagaki F."/>
            <person name="Takami H."/>
        </authorList>
    </citation>
    <scope>NUCLEOTIDE SEQUENCE</scope>
    <source>
        <strain evidence="2">Expedition CK06-06</strain>
    </source>
</reference>
<evidence type="ECO:0000313" key="2">
    <source>
        <dbReference type="EMBL" id="GAI24819.1"/>
    </source>
</evidence>
<dbReference type="AlphaFoldDB" id="X1P1N2"/>
<dbReference type="SUPFAM" id="SSF48179">
    <property type="entry name" value="6-phosphogluconate dehydrogenase C-terminal domain-like"/>
    <property type="match status" value="1"/>
</dbReference>
<dbReference type="InterPro" id="IPR006109">
    <property type="entry name" value="G3P_DH_NAD-dep_C"/>
</dbReference>
<name>X1P1N2_9ZZZZ</name>
<protein>
    <recommendedName>
        <fullName evidence="1">Glycerol-3-phosphate dehydrogenase NAD-dependent C-terminal domain-containing protein</fullName>
    </recommendedName>
</protein>
<dbReference type="InterPro" id="IPR008927">
    <property type="entry name" value="6-PGluconate_DH-like_C_sf"/>
</dbReference>
<dbReference type="GO" id="GO:0005975">
    <property type="term" value="P:carbohydrate metabolic process"/>
    <property type="evidence" value="ECO:0007669"/>
    <property type="project" value="InterPro"/>
</dbReference>
<organism evidence="2">
    <name type="scientific">marine sediment metagenome</name>
    <dbReference type="NCBI Taxonomy" id="412755"/>
    <lineage>
        <taxon>unclassified sequences</taxon>
        <taxon>metagenomes</taxon>
        <taxon>ecological metagenomes</taxon>
    </lineage>
</organism>
<gene>
    <name evidence="2" type="ORF">S06H3_29905</name>
</gene>
<dbReference type="GO" id="GO:0006072">
    <property type="term" value="P:glycerol-3-phosphate metabolic process"/>
    <property type="evidence" value="ECO:0007669"/>
    <property type="project" value="InterPro"/>
</dbReference>
<proteinExistence type="predicted"/>
<evidence type="ECO:0000259" key="1">
    <source>
        <dbReference type="Pfam" id="PF07479"/>
    </source>
</evidence>
<comment type="caution">
    <text evidence="2">The sequence shown here is derived from an EMBL/GenBank/DDBJ whole genome shotgun (WGS) entry which is preliminary data.</text>
</comment>
<dbReference type="Pfam" id="PF07479">
    <property type="entry name" value="NAD_Gly3P_dh_C"/>
    <property type="match status" value="1"/>
</dbReference>
<feature type="domain" description="Glycerol-3-phosphate dehydrogenase NAD-dependent C-terminal" evidence="1">
    <location>
        <begin position="2"/>
        <end position="52"/>
    </location>
</feature>
<dbReference type="Gene3D" id="1.10.1040.10">
    <property type="entry name" value="N-(1-d-carboxylethyl)-l-norvaline Dehydrogenase, domain 2"/>
    <property type="match status" value="1"/>
</dbReference>
<dbReference type="EMBL" id="BARV01017571">
    <property type="protein sequence ID" value="GAI24819.1"/>
    <property type="molecule type" value="Genomic_DNA"/>
</dbReference>